<keyword evidence="5" id="KW-0175">Coiled coil</keyword>
<proteinExistence type="inferred from homology"/>
<organism evidence="8 9">
    <name type="scientific">Caldibacillus debilis</name>
    <dbReference type="NCBI Taxonomy" id="301148"/>
    <lineage>
        <taxon>Bacteria</taxon>
        <taxon>Bacillati</taxon>
        <taxon>Bacillota</taxon>
        <taxon>Bacilli</taxon>
        <taxon>Bacillales</taxon>
        <taxon>Bacillaceae</taxon>
        <taxon>Caldibacillus</taxon>
    </lineage>
</organism>
<dbReference type="HAMAP" id="MF_00844_B">
    <property type="entry name" value="RqcH_B"/>
    <property type="match status" value="1"/>
</dbReference>
<dbReference type="PATRIC" id="fig|301148.3.peg.1871"/>
<dbReference type="InterPro" id="IPR051608">
    <property type="entry name" value="RQC_Subunit_NEMF"/>
</dbReference>
<keyword evidence="2 5" id="KW-0699">rRNA-binding</keyword>
<comment type="caution">
    <text evidence="8">The sequence shown here is derived from an EMBL/GenBank/DDBJ whole genome shotgun (WGS) entry which is preliminary data.</text>
</comment>
<comment type="subunit">
    <text evidence="5">Associates with stalled 50S ribosomal subunits. Binds to RqcP.</text>
</comment>
<evidence type="ECO:0000259" key="7">
    <source>
        <dbReference type="Pfam" id="PF05670"/>
    </source>
</evidence>
<keyword evidence="1 5" id="KW-0820">tRNA-binding</keyword>
<evidence type="ECO:0000256" key="2">
    <source>
        <dbReference type="ARBA" id="ARBA00022730"/>
    </source>
</evidence>
<feature type="coiled-coil region" evidence="5">
    <location>
        <begin position="378"/>
        <end position="405"/>
    </location>
</feature>
<dbReference type="InterPro" id="IPR008532">
    <property type="entry name" value="NFACT_RNA-bd"/>
</dbReference>
<sequence>MSFDGLFTRMMTKELAEALAGGRIGKIYQPSKNEVLLIVRSKGKNVKLLLSAHPVYARIQLTEEEYVHPKEPPMFCMVLRKHLEGAVIEKIEQRGLDRVVLIHIKGRNEIGDPVRKQLIIELMGKHSNIVLTDGESGTIIDSIKHVSHAVNRYRAVLPGQSYRFPPEQDKTDPLTCSETDIVSQIDFNAGKIDAQLVSRFLGISPLFAKEVVHLAGLPNRETVPKAFLSLTDKIKRGDIRPALMKREDKEFFYLFPLEHVGGERVYFKTLSELLDRYYFEKAERDRVKQIAGDLERFIKKEIEKNERKREKLQREWQESEKSGEYQLYGELLTANLHLAEKGMKEITVTNYYTGEPLTIPLDADKSPSENAQAYFRKYQKAKNAREAVKTQLEQTEKELEYLSLLHEQIRMASAKDLDEIKEELAEQGYLKEKAGRKEKPGKKAAPAPEQFLASDGTPILVGKNNKQNEYLTMRLARKEEVWLHAKNVPGSHVVIRSSEPSEETLLEAAHLAAYYSKARNSGNVDVDYTKVKYVRKPTGAKPGFVIYDHQKTVRVTPDTDLVAKMRKASRTHG</sequence>
<evidence type="ECO:0000313" key="8">
    <source>
        <dbReference type="EMBL" id="KYD09503.1"/>
    </source>
</evidence>
<evidence type="ECO:0000256" key="1">
    <source>
        <dbReference type="ARBA" id="ARBA00022555"/>
    </source>
</evidence>
<name>A0A150LAY1_9BACI</name>
<dbReference type="Gene3D" id="2.30.310.10">
    <property type="entry name" value="ibrinogen binding protein from staphylococcus aureus domain"/>
    <property type="match status" value="1"/>
</dbReference>
<dbReference type="STRING" id="301148.B4135_3827"/>
<dbReference type="GO" id="GO:0000049">
    <property type="term" value="F:tRNA binding"/>
    <property type="evidence" value="ECO:0007669"/>
    <property type="project" value="UniProtKB-UniRule"/>
</dbReference>
<dbReference type="GO" id="GO:0043023">
    <property type="term" value="F:ribosomal large subunit binding"/>
    <property type="evidence" value="ECO:0007669"/>
    <property type="project" value="UniProtKB-UniRule"/>
</dbReference>
<dbReference type="OrthoDB" id="9766163at2"/>
<dbReference type="GO" id="GO:1990112">
    <property type="term" value="C:RQC complex"/>
    <property type="evidence" value="ECO:0007669"/>
    <property type="project" value="TreeGrafter"/>
</dbReference>
<evidence type="ECO:0000313" key="9">
    <source>
        <dbReference type="Proteomes" id="UP000075683"/>
    </source>
</evidence>
<keyword evidence="3 5" id="KW-0694">RNA-binding</keyword>
<accession>A0A150LAY1</accession>
<dbReference type="GO" id="GO:0019843">
    <property type="term" value="F:rRNA binding"/>
    <property type="evidence" value="ECO:0007669"/>
    <property type="project" value="UniProtKB-UniRule"/>
</dbReference>
<dbReference type="Pfam" id="PF05833">
    <property type="entry name" value="NFACT_N"/>
    <property type="match status" value="1"/>
</dbReference>
<dbReference type="EMBL" id="LQYT01000130">
    <property type="protein sequence ID" value="KYD09503.1"/>
    <property type="molecule type" value="Genomic_DNA"/>
</dbReference>
<keyword evidence="4 5" id="KW-0648">Protein biosynthesis</keyword>
<dbReference type="FunFam" id="2.30.310.10:FF:000004">
    <property type="entry name" value="Fibronectin-binding protein A"/>
    <property type="match status" value="1"/>
</dbReference>
<comment type="function">
    <text evidence="5">Key component of the ribosome quality control system (RQC), a ribosome-associated complex that mediates the extraction of incompletely synthesized nascent chains from stalled ribosomes and their subsequent degradation. RqcH recruits Ala-charged tRNA, and with RqcP directs the elongation of stalled nascent chains on 50S ribosomal subunits, leading to non-templated C-terminal alanine extensions (Ala tail). The Ala tail promotes nascent chain degradation. May add between 1 and at least 8 Ala residues. Binds to stalled 50S ribosomal subunits.</text>
</comment>
<protein>
    <recommendedName>
        <fullName evidence="5">Rqc2 homolog RqcH</fullName>
        <shortName evidence="5">RqcH</shortName>
    </recommendedName>
</protein>
<dbReference type="PANTHER" id="PTHR15239">
    <property type="entry name" value="NUCLEAR EXPORT MEDIATOR FACTOR NEMF"/>
    <property type="match status" value="1"/>
</dbReference>
<reference evidence="8 9" key="1">
    <citation type="submission" date="2016-01" db="EMBL/GenBank/DDBJ databases">
        <title>Draft Genome Sequences of Seven Thermophilic Sporeformers Isolated from Foods.</title>
        <authorList>
            <person name="Berendsen E.M."/>
            <person name="Wells-Bennik M.H."/>
            <person name="Krawcyk A.O."/>
            <person name="De Jong A."/>
            <person name="Holsappel S."/>
            <person name="Eijlander R.T."/>
            <person name="Kuipers O.P."/>
        </authorList>
    </citation>
    <scope>NUCLEOTIDE SEQUENCE [LARGE SCALE GENOMIC DNA]</scope>
    <source>
        <strain evidence="8 9">B4135</strain>
    </source>
</reference>
<dbReference type="Gene3D" id="1.10.8.50">
    <property type="match status" value="1"/>
</dbReference>
<evidence type="ECO:0000256" key="5">
    <source>
        <dbReference type="HAMAP-Rule" id="MF_00844"/>
    </source>
</evidence>
<feature type="region of interest" description="Disordered" evidence="6">
    <location>
        <begin position="431"/>
        <end position="450"/>
    </location>
</feature>
<evidence type="ECO:0000256" key="4">
    <source>
        <dbReference type="ARBA" id="ARBA00022917"/>
    </source>
</evidence>
<comment type="similarity">
    <text evidence="5">Belongs to the NEMF family.</text>
</comment>
<dbReference type="InterPro" id="IPR043682">
    <property type="entry name" value="RqcH_bacterial"/>
</dbReference>
<dbReference type="Proteomes" id="UP000075683">
    <property type="component" value="Unassembled WGS sequence"/>
</dbReference>
<dbReference type="Gene3D" id="3.40.970.40">
    <property type="entry name" value="fibrinogen binding protein from staphylococcus aureus domain like"/>
    <property type="match status" value="1"/>
</dbReference>
<dbReference type="PANTHER" id="PTHR15239:SF6">
    <property type="entry name" value="RIBOSOME QUALITY CONTROL COMPLEX SUBUNIT NEMF"/>
    <property type="match status" value="1"/>
</dbReference>
<dbReference type="Pfam" id="PF05670">
    <property type="entry name" value="NFACT-R_1"/>
    <property type="match status" value="1"/>
</dbReference>
<feature type="domain" description="NFACT RNA-binding" evidence="7">
    <location>
        <begin position="451"/>
        <end position="539"/>
    </location>
</feature>
<dbReference type="RefSeq" id="WP_061569983.1">
    <property type="nucleotide sequence ID" value="NZ_LQYT01000130.1"/>
</dbReference>
<dbReference type="AlphaFoldDB" id="A0A150LAY1"/>
<gene>
    <name evidence="5" type="primary">rqcH</name>
    <name evidence="8" type="ORF">B4135_3827</name>
</gene>
<feature type="coiled-coil region" evidence="5">
    <location>
        <begin position="295"/>
        <end position="322"/>
    </location>
</feature>
<dbReference type="GO" id="GO:0072344">
    <property type="term" value="P:rescue of stalled ribosome"/>
    <property type="evidence" value="ECO:0007669"/>
    <property type="project" value="UniProtKB-UniRule"/>
</dbReference>
<evidence type="ECO:0000256" key="3">
    <source>
        <dbReference type="ARBA" id="ARBA00022884"/>
    </source>
</evidence>
<evidence type="ECO:0000256" key="6">
    <source>
        <dbReference type="SAM" id="MobiDB-lite"/>
    </source>
</evidence>